<feature type="non-terminal residue" evidence="1">
    <location>
        <position position="1"/>
    </location>
</feature>
<keyword evidence="2" id="KW-1185">Reference proteome</keyword>
<sequence>SASPETVLAQLNALAADSEITGLLLVADSFVVHCLEGTHSKVMTYLTQLQPICSRWPGLPSTHPLLFLEAR</sequence>
<gene>
    <name evidence="1" type="ORF">KIPB_014737</name>
</gene>
<evidence type="ECO:0000313" key="2">
    <source>
        <dbReference type="Proteomes" id="UP000265618"/>
    </source>
</evidence>
<evidence type="ECO:0000313" key="1">
    <source>
        <dbReference type="EMBL" id="GIQ91469.1"/>
    </source>
</evidence>
<reference evidence="1 2" key="1">
    <citation type="journal article" date="2018" name="PLoS ONE">
        <title>The draft genome of Kipferlia bialata reveals reductive genome evolution in fornicate parasites.</title>
        <authorList>
            <person name="Tanifuji G."/>
            <person name="Takabayashi S."/>
            <person name="Kume K."/>
            <person name="Takagi M."/>
            <person name="Nakayama T."/>
            <person name="Kamikawa R."/>
            <person name="Inagaki Y."/>
            <person name="Hashimoto T."/>
        </authorList>
    </citation>
    <scope>NUCLEOTIDE SEQUENCE [LARGE SCALE GENOMIC DNA]</scope>
    <source>
        <strain evidence="1">NY0173</strain>
    </source>
</reference>
<dbReference type="EMBL" id="BDIP01007773">
    <property type="protein sequence ID" value="GIQ91469.1"/>
    <property type="molecule type" value="Genomic_DNA"/>
</dbReference>
<comment type="caution">
    <text evidence="1">The sequence shown here is derived from an EMBL/GenBank/DDBJ whole genome shotgun (WGS) entry which is preliminary data.</text>
</comment>
<dbReference type="Proteomes" id="UP000265618">
    <property type="component" value="Unassembled WGS sequence"/>
</dbReference>
<protein>
    <submittedName>
        <fullName evidence="1">Uncharacterized protein</fullName>
    </submittedName>
</protein>
<organism evidence="1 2">
    <name type="scientific">Kipferlia bialata</name>
    <dbReference type="NCBI Taxonomy" id="797122"/>
    <lineage>
        <taxon>Eukaryota</taxon>
        <taxon>Metamonada</taxon>
        <taxon>Carpediemonas-like organisms</taxon>
        <taxon>Kipferlia</taxon>
    </lineage>
</organism>
<dbReference type="AlphaFoldDB" id="A0A9K3GPR4"/>
<accession>A0A9K3GPR4</accession>
<proteinExistence type="predicted"/>
<name>A0A9K3GPR4_9EUKA</name>